<evidence type="ECO:0000313" key="8">
    <source>
        <dbReference type="Proteomes" id="UP000621237"/>
    </source>
</evidence>
<feature type="transmembrane region" description="Helical" evidence="5">
    <location>
        <begin position="81"/>
        <end position="98"/>
    </location>
</feature>
<feature type="transmembrane region" description="Helical" evidence="5">
    <location>
        <begin position="57"/>
        <end position="75"/>
    </location>
</feature>
<dbReference type="GO" id="GO:0016874">
    <property type="term" value="F:ligase activity"/>
    <property type="evidence" value="ECO:0007669"/>
    <property type="project" value="UniProtKB-KW"/>
</dbReference>
<feature type="transmembrane region" description="Helical" evidence="5">
    <location>
        <begin position="349"/>
        <end position="364"/>
    </location>
</feature>
<dbReference type="EMBL" id="JACOOV010000001">
    <property type="protein sequence ID" value="MBC5653094.1"/>
    <property type="molecule type" value="Genomic_DNA"/>
</dbReference>
<evidence type="ECO:0000313" key="7">
    <source>
        <dbReference type="EMBL" id="MBC5653094.1"/>
    </source>
</evidence>
<evidence type="ECO:0000256" key="3">
    <source>
        <dbReference type="ARBA" id="ARBA00022989"/>
    </source>
</evidence>
<evidence type="ECO:0000256" key="2">
    <source>
        <dbReference type="ARBA" id="ARBA00022692"/>
    </source>
</evidence>
<dbReference type="Pfam" id="PF04932">
    <property type="entry name" value="Wzy_C"/>
    <property type="match status" value="1"/>
</dbReference>
<accession>A0ABR7EKR4</accession>
<keyword evidence="8" id="KW-1185">Reference proteome</keyword>
<feature type="transmembrane region" description="Helical" evidence="5">
    <location>
        <begin position="179"/>
        <end position="212"/>
    </location>
</feature>
<proteinExistence type="predicted"/>
<evidence type="ECO:0000256" key="4">
    <source>
        <dbReference type="ARBA" id="ARBA00023136"/>
    </source>
</evidence>
<feature type="transmembrane region" description="Helical" evidence="5">
    <location>
        <begin position="119"/>
        <end position="141"/>
    </location>
</feature>
<dbReference type="RefSeq" id="WP_186835684.1">
    <property type="nucleotide sequence ID" value="NZ_JACOOV010000001.1"/>
</dbReference>
<feature type="transmembrane region" description="Helical" evidence="5">
    <location>
        <begin position="5"/>
        <end position="22"/>
    </location>
</feature>
<keyword evidence="3 5" id="KW-1133">Transmembrane helix</keyword>
<keyword evidence="2 5" id="KW-0812">Transmembrane</keyword>
<feature type="transmembrane region" description="Helical" evidence="5">
    <location>
        <begin position="316"/>
        <end position="337"/>
    </location>
</feature>
<comment type="caution">
    <text evidence="7">The sequence shown here is derived from an EMBL/GenBank/DDBJ whole genome shotgun (WGS) entry which is preliminary data.</text>
</comment>
<reference evidence="7 8" key="1">
    <citation type="submission" date="2020-08" db="EMBL/GenBank/DDBJ databases">
        <title>Genome public.</title>
        <authorList>
            <person name="Liu C."/>
            <person name="Sun Q."/>
        </authorList>
    </citation>
    <scope>NUCLEOTIDE SEQUENCE [LARGE SCALE GENOMIC DNA]</scope>
    <source>
        <strain evidence="7 8">M16</strain>
    </source>
</reference>
<feature type="transmembrane region" description="Helical" evidence="5">
    <location>
        <begin position="28"/>
        <end position="48"/>
    </location>
</feature>
<keyword evidence="7" id="KW-0436">Ligase</keyword>
<feature type="domain" description="O-antigen ligase-related" evidence="6">
    <location>
        <begin position="185"/>
        <end position="329"/>
    </location>
</feature>
<comment type="subcellular location">
    <subcellularLocation>
        <location evidence="1">Membrane</location>
        <topology evidence="1">Multi-pass membrane protein</topology>
    </subcellularLocation>
</comment>
<evidence type="ECO:0000256" key="5">
    <source>
        <dbReference type="SAM" id="Phobius"/>
    </source>
</evidence>
<keyword evidence="4 5" id="KW-0472">Membrane</keyword>
<dbReference type="InterPro" id="IPR007016">
    <property type="entry name" value="O-antigen_ligase-rel_domated"/>
</dbReference>
<name>A0ABR7EKR4_9FIRM</name>
<evidence type="ECO:0000256" key="1">
    <source>
        <dbReference type="ARBA" id="ARBA00004141"/>
    </source>
</evidence>
<feature type="transmembrane region" description="Helical" evidence="5">
    <location>
        <begin position="224"/>
        <end position="243"/>
    </location>
</feature>
<protein>
    <submittedName>
        <fullName evidence="7">O-antigen ligase family protein</fullName>
    </submittedName>
</protein>
<sequence length="391" mass="45213">MNKSCYRLLVYLIIINSFISITNKFYPGFLQIGKILGGLLLINIAIIFKETLKIKDIFFCIFLGIFSGLAILHSVEHSITIEHLMFFISTTSLIWKLCESNVRINLKQVLSNKIKLLNRYVFFIVGLLLIGLIMPSCYKYINGDNLYYGFAESGHKLAGNICFVTALTIFIYQKRKFQLYQVCILGILFMILLMTGSRTYCIPEIILLFVYYKFNIGKLRTKWIITPIILVATVYLIINSNVLERFISMGNNTYVSSNFWEAVSSGRLIWWKIDIQEFAKLSIIEQLLGKGFAFVYQINEQFYGLKIGAHNDFLNILLSVGWIGLIGYILIILNLFFKFGRQLFFKNDKSIIMKLSLIAVYILWNANINGFYGAQQYLFSFIILILIFDKN</sequence>
<feature type="transmembrane region" description="Helical" evidence="5">
    <location>
        <begin position="153"/>
        <end position="172"/>
    </location>
</feature>
<dbReference type="Proteomes" id="UP000621237">
    <property type="component" value="Unassembled WGS sequence"/>
</dbReference>
<gene>
    <name evidence="7" type="ORF">H8R98_00870</name>
</gene>
<organism evidence="7 8">
    <name type="scientific">Blautia lenta</name>
    <dbReference type="NCBI Taxonomy" id="2763029"/>
    <lineage>
        <taxon>Bacteria</taxon>
        <taxon>Bacillati</taxon>
        <taxon>Bacillota</taxon>
        <taxon>Clostridia</taxon>
        <taxon>Lachnospirales</taxon>
        <taxon>Lachnospiraceae</taxon>
        <taxon>Blautia</taxon>
    </lineage>
</organism>
<evidence type="ECO:0000259" key="6">
    <source>
        <dbReference type="Pfam" id="PF04932"/>
    </source>
</evidence>